<dbReference type="Proteomes" id="UP000479114">
    <property type="component" value="Chromosome"/>
</dbReference>
<dbReference type="RefSeq" id="WP_162644801.1">
    <property type="nucleotide sequence ID" value="NZ_CP048286.1"/>
</dbReference>
<dbReference type="AlphaFoldDB" id="A0A6C0P859"/>
<dbReference type="InterPro" id="IPR051202">
    <property type="entry name" value="Peptidase_C40"/>
</dbReference>
<evidence type="ECO:0000313" key="7">
    <source>
        <dbReference type="Proteomes" id="UP000479114"/>
    </source>
</evidence>
<evidence type="ECO:0000259" key="5">
    <source>
        <dbReference type="PROSITE" id="PS51935"/>
    </source>
</evidence>
<organism evidence="6 7">
    <name type="scientific">Paenibacillus rhizovicinus</name>
    <dbReference type="NCBI Taxonomy" id="2704463"/>
    <lineage>
        <taxon>Bacteria</taxon>
        <taxon>Bacillati</taxon>
        <taxon>Bacillota</taxon>
        <taxon>Bacilli</taxon>
        <taxon>Bacillales</taxon>
        <taxon>Paenibacillaceae</taxon>
        <taxon>Paenibacillus</taxon>
    </lineage>
</organism>
<dbReference type="InterPro" id="IPR038765">
    <property type="entry name" value="Papain-like_cys_pep_sf"/>
</dbReference>
<reference evidence="6 7" key="1">
    <citation type="submission" date="2020-02" db="EMBL/GenBank/DDBJ databases">
        <title>Paenibacillus sp. nov., isolated from rhizosphere soil of tomato.</title>
        <authorList>
            <person name="Weon H.-Y."/>
            <person name="Lee S.A."/>
        </authorList>
    </citation>
    <scope>NUCLEOTIDE SEQUENCE [LARGE SCALE GENOMIC DNA]</scope>
    <source>
        <strain evidence="6 7">14171R-81</strain>
    </source>
</reference>
<evidence type="ECO:0000256" key="4">
    <source>
        <dbReference type="ARBA" id="ARBA00022807"/>
    </source>
</evidence>
<keyword evidence="7" id="KW-1185">Reference proteome</keyword>
<dbReference type="GO" id="GO:0006508">
    <property type="term" value="P:proteolysis"/>
    <property type="evidence" value="ECO:0007669"/>
    <property type="project" value="UniProtKB-KW"/>
</dbReference>
<accession>A0A6C0P859</accession>
<evidence type="ECO:0000256" key="2">
    <source>
        <dbReference type="ARBA" id="ARBA00022670"/>
    </source>
</evidence>
<evidence type="ECO:0000256" key="3">
    <source>
        <dbReference type="ARBA" id="ARBA00022801"/>
    </source>
</evidence>
<dbReference type="PANTHER" id="PTHR47053:SF1">
    <property type="entry name" value="MUREIN DD-ENDOPEPTIDASE MEPH-RELATED"/>
    <property type="match status" value="1"/>
</dbReference>
<proteinExistence type="inferred from homology"/>
<evidence type="ECO:0000313" key="6">
    <source>
        <dbReference type="EMBL" id="QHW34649.1"/>
    </source>
</evidence>
<keyword evidence="2" id="KW-0645">Protease</keyword>
<dbReference type="EMBL" id="CP048286">
    <property type="protein sequence ID" value="QHW34649.1"/>
    <property type="molecule type" value="Genomic_DNA"/>
</dbReference>
<name>A0A6C0P859_9BACL</name>
<dbReference type="SUPFAM" id="SSF54001">
    <property type="entry name" value="Cysteine proteinases"/>
    <property type="match status" value="1"/>
</dbReference>
<sequence>MKTNTVTTAAPRKGLTKKLLSLTLGLTIACTGGAMTLAPHTTHAATSSTSLANKITATGEKYIGVRYKFGAKAGITSAFDCSSFIQYIFKKNGISLPRSSKQQSKVGVKVSKSNLKAGDLVFSDTNSDGVINHVSLYIGNGKLLHTYRVGIGVTISTFKGSAWDRKFVTARRVL</sequence>
<feature type="domain" description="NlpC/P60" evidence="5">
    <location>
        <begin position="49"/>
        <end position="174"/>
    </location>
</feature>
<dbReference type="GO" id="GO:0008234">
    <property type="term" value="F:cysteine-type peptidase activity"/>
    <property type="evidence" value="ECO:0007669"/>
    <property type="project" value="UniProtKB-KW"/>
</dbReference>
<dbReference type="InterPro" id="IPR000064">
    <property type="entry name" value="NLP_P60_dom"/>
</dbReference>
<dbReference type="PROSITE" id="PS51935">
    <property type="entry name" value="NLPC_P60"/>
    <property type="match status" value="1"/>
</dbReference>
<protein>
    <submittedName>
        <fullName evidence="6">C40 family peptidase</fullName>
    </submittedName>
</protein>
<dbReference type="PANTHER" id="PTHR47053">
    <property type="entry name" value="MUREIN DD-ENDOPEPTIDASE MEPH-RELATED"/>
    <property type="match status" value="1"/>
</dbReference>
<comment type="similarity">
    <text evidence="1">Belongs to the peptidase C40 family.</text>
</comment>
<keyword evidence="3" id="KW-0378">Hydrolase</keyword>
<dbReference type="Gene3D" id="3.90.1720.10">
    <property type="entry name" value="endopeptidase domain like (from Nostoc punctiforme)"/>
    <property type="match status" value="1"/>
</dbReference>
<dbReference type="PROSITE" id="PS51257">
    <property type="entry name" value="PROKAR_LIPOPROTEIN"/>
    <property type="match status" value="1"/>
</dbReference>
<keyword evidence="4" id="KW-0788">Thiol protease</keyword>
<gene>
    <name evidence="6" type="ORF">GZH47_30220</name>
</gene>
<evidence type="ECO:0000256" key="1">
    <source>
        <dbReference type="ARBA" id="ARBA00007074"/>
    </source>
</evidence>
<dbReference type="Pfam" id="PF00877">
    <property type="entry name" value="NLPC_P60"/>
    <property type="match status" value="1"/>
</dbReference>
<dbReference type="KEGG" id="prz:GZH47_30220"/>